<dbReference type="GO" id="GO:0010185">
    <property type="term" value="P:regulation of cellular defense response"/>
    <property type="evidence" value="ECO:0007669"/>
    <property type="project" value="UniProtKB-ARBA"/>
</dbReference>
<evidence type="ECO:0000256" key="3">
    <source>
        <dbReference type="ARBA" id="ARBA00011233"/>
    </source>
</evidence>
<dbReference type="Pfam" id="PF00754">
    <property type="entry name" value="F5_F8_type_C"/>
    <property type="match status" value="1"/>
</dbReference>
<evidence type="ECO:0000313" key="10">
    <source>
        <dbReference type="Proteomes" id="UP000887568"/>
    </source>
</evidence>
<dbReference type="InterPro" id="IPR000421">
    <property type="entry name" value="FA58C"/>
</dbReference>
<evidence type="ECO:0000256" key="5">
    <source>
        <dbReference type="ARBA" id="ARBA00022734"/>
    </source>
</evidence>
<comment type="subunit">
    <text evidence="3">Homotrimer.</text>
</comment>
<keyword evidence="7" id="KW-1015">Disulfide bond</keyword>
<dbReference type="Pfam" id="PF00024">
    <property type="entry name" value="PAN_1"/>
    <property type="match status" value="1"/>
</dbReference>
<evidence type="ECO:0000256" key="7">
    <source>
        <dbReference type="ARBA" id="ARBA00023157"/>
    </source>
</evidence>
<dbReference type="InterPro" id="IPR008979">
    <property type="entry name" value="Galactose-bd-like_sf"/>
</dbReference>
<keyword evidence="4" id="KW-0479">Metal-binding</keyword>
<dbReference type="SMART" id="SM00607">
    <property type="entry name" value="FTP"/>
    <property type="match status" value="1"/>
</dbReference>
<dbReference type="InterPro" id="IPR051941">
    <property type="entry name" value="BG_Antigen-Binding_Lectin"/>
</dbReference>
<dbReference type="Proteomes" id="UP000887568">
    <property type="component" value="Unplaced"/>
</dbReference>
<comment type="similarity">
    <text evidence="2">Belongs to the fucolectin family.</text>
</comment>
<evidence type="ECO:0000259" key="8">
    <source>
        <dbReference type="SMART" id="SM00607"/>
    </source>
</evidence>
<evidence type="ECO:0000313" key="9">
    <source>
        <dbReference type="EnsemblMetazoa" id="XP_038064824.1"/>
    </source>
</evidence>
<dbReference type="GO" id="GO:0001868">
    <property type="term" value="P:regulation of complement activation, lectin pathway"/>
    <property type="evidence" value="ECO:0007669"/>
    <property type="project" value="UniProtKB-ARBA"/>
</dbReference>
<protein>
    <recommendedName>
        <fullName evidence="8">Fucolectin tachylectin-4 pentraxin-1 domain-containing protein</fullName>
    </recommendedName>
</protein>
<feature type="domain" description="Fucolectin tachylectin-4 pentraxin-1" evidence="8">
    <location>
        <begin position="1"/>
        <end position="147"/>
    </location>
</feature>
<dbReference type="Gene3D" id="2.60.120.260">
    <property type="entry name" value="Galactose-binding domain-like"/>
    <property type="match status" value="1"/>
</dbReference>
<evidence type="ECO:0000256" key="6">
    <source>
        <dbReference type="ARBA" id="ARBA00022837"/>
    </source>
</evidence>
<dbReference type="SUPFAM" id="SSF57414">
    <property type="entry name" value="Hairpin loop containing domain-like"/>
    <property type="match status" value="1"/>
</dbReference>
<dbReference type="PANTHER" id="PTHR45713">
    <property type="entry name" value="FTP DOMAIN-CONTAINING PROTEIN"/>
    <property type="match status" value="1"/>
</dbReference>
<dbReference type="OrthoDB" id="6102375at2759"/>
<sequence>MGKPAWESTPLENYPASLALDGDMSTFSHTISGDPHPWWKVDLLSEHCLGSITVSLRDGCCYQDRFITAVARAGLSFNIIENQPCGAPATRAQSAPGSVNTFLCDTPRMARYVSLDIDASNPATTDPMFMLAEVTVQEFTAGECPVPTDPIPVPVHVNATSANFELMYKGAAIGNTGPLATRVAKSAKRCAASCLKLTGCVSFDYAPGTGQCHLHNLNAQDIHKIPNEDFMIFVPVQ</sequence>
<dbReference type="GeneID" id="119735191"/>
<dbReference type="EnsemblMetazoa" id="XM_038208896.1">
    <property type="protein sequence ID" value="XP_038064824.1"/>
    <property type="gene ID" value="LOC119735191"/>
</dbReference>
<evidence type="ECO:0000256" key="4">
    <source>
        <dbReference type="ARBA" id="ARBA00022723"/>
    </source>
</evidence>
<reference evidence="9" key="1">
    <citation type="submission" date="2022-11" db="UniProtKB">
        <authorList>
            <consortium name="EnsemblMetazoa"/>
        </authorList>
    </citation>
    <scope>IDENTIFICATION</scope>
</reference>
<keyword evidence="6" id="KW-0106">Calcium</keyword>
<dbReference type="GO" id="GO:0042806">
    <property type="term" value="F:fucose binding"/>
    <property type="evidence" value="ECO:0007669"/>
    <property type="project" value="UniProtKB-ARBA"/>
</dbReference>
<dbReference type="RefSeq" id="XP_038064824.1">
    <property type="nucleotide sequence ID" value="XM_038208896.1"/>
</dbReference>
<keyword evidence="5" id="KW-0430">Lectin</keyword>
<dbReference type="InterPro" id="IPR003609">
    <property type="entry name" value="Pan_app"/>
</dbReference>
<evidence type="ECO:0000256" key="1">
    <source>
        <dbReference type="ARBA" id="ARBA00002219"/>
    </source>
</evidence>
<dbReference type="GO" id="GO:0046872">
    <property type="term" value="F:metal ion binding"/>
    <property type="evidence" value="ECO:0007669"/>
    <property type="project" value="UniProtKB-KW"/>
</dbReference>
<dbReference type="OMA" id="ANFELMY"/>
<comment type="function">
    <text evidence="1">Acts as a defensive agent. Recognizes blood group fucosylated oligosaccharides including A, B, H and Lewis B-type antigens. Does not recognize Lewis A antigen and has low affinity for monovalent haptens.</text>
</comment>
<accession>A0A914AN22</accession>
<dbReference type="AlphaFoldDB" id="A0A914AN22"/>
<dbReference type="SUPFAM" id="SSF49785">
    <property type="entry name" value="Galactose-binding domain-like"/>
    <property type="match status" value="1"/>
</dbReference>
<dbReference type="PANTHER" id="PTHR45713:SF6">
    <property type="entry name" value="F5_8 TYPE C DOMAIN-CONTAINING PROTEIN"/>
    <property type="match status" value="1"/>
</dbReference>
<evidence type="ECO:0000256" key="2">
    <source>
        <dbReference type="ARBA" id="ARBA00010147"/>
    </source>
</evidence>
<name>A0A914AN22_PATMI</name>
<dbReference type="Gene3D" id="3.50.4.10">
    <property type="entry name" value="Hepatocyte Growth Factor"/>
    <property type="match status" value="1"/>
</dbReference>
<keyword evidence="10" id="KW-1185">Reference proteome</keyword>
<organism evidence="9 10">
    <name type="scientific">Patiria miniata</name>
    <name type="common">Bat star</name>
    <name type="synonym">Asterina miniata</name>
    <dbReference type="NCBI Taxonomy" id="46514"/>
    <lineage>
        <taxon>Eukaryota</taxon>
        <taxon>Metazoa</taxon>
        <taxon>Echinodermata</taxon>
        <taxon>Eleutherozoa</taxon>
        <taxon>Asterozoa</taxon>
        <taxon>Asteroidea</taxon>
        <taxon>Valvatacea</taxon>
        <taxon>Valvatida</taxon>
        <taxon>Asterinidae</taxon>
        <taxon>Patiria</taxon>
    </lineage>
</organism>
<dbReference type="InterPro" id="IPR006585">
    <property type="entry name" value="FTP1"/>
</dbReference>
<proteinExistence type="inferred from homology"/>